<dbReference type="Gene3D" id="2.60.120.10">
    <property type="entry name" value="Jelly Rolls"/>
    <property type="match status" value="1"/>
</dbReference>
<evidence type="ECO:0000256" key="5">
    <source>
        <dbReference type="ARBA" id="ARBA00022692"/>
    </source>
</evidence>
<evidence type="ECO:0000256" key="1">
    <source>
        <dbReference type="ARBA" id="ARBA00004651"/>
    </source>
</evidence>
<gene>
    <name evidence="17 18 19" type="primary">LOC111111616</name>
</gene>
<feature type="compositionally biased region" description="Polar residues" evidence="13">
    <location>
        <begin position="184"/>
        <end position="194"/>
    </location>
</feature>
<dbReference type="GO" id="GO:0005242">
    <property type="term" value="F:inward rectifier potassium channel activity"/>
    <property type="evidence" value="ECO:0007669"/>
    <property type="project" value="TreeGrafter"/>
</dbReference>
<dbReference type="InterPro" id="IPR005821">
    <property type="entry name" value="Ion_trans_dom"/>
</dbReference>
<feature type="compositionally biased region" description="Basic and acidic residues" evidence="13">
    <location>
        <begin position="195"/>
        <end position="205"/>
    </location>
</feature>
<dbReference type="GeneID" id="111111616"/>
<evidence type="ECO:0000256" key="2">
    <source>
        <dbReference type="ARBA" id="ARBA00022448"/>
    </source>
</evidence>
<feature type="compositionally biased region" description="Polar residues" evidence="13">
    <location>
        <begin position="872"/>
        <end position="882"/>
    </location>
</feature>
<dbReference type="RefSeq" id="XP_022304403.1">
    <property type="nucleotide sequence ID" value="XM_022448695.1"/>
</dbReference>
<evidence type="ECO:0000313" key="19">
    <source>
        <dbReference type="RefSeq" id="XP_022304404.1"/>
    </source>
</evidence>
<reference evidence="17 18" key="1">
    <citation type="submission" date="2025-04" db="UniProtKB">
        <authorList>
            <consortium name="RefSeq"/>
        </authorList>
    </citation>
    <scope>IDENTIFICATION</scope>
    <source>
        <tissue evidence="17 18">Whole sample</tissue>
    </source>
</reference>
<dbReference type="CDD" id="cd00038">
    <property type="entry name" value="CAP_ED"/>
    <property type="match status" value="1"/>
</dbReference>
<keyword evidence="8" id="KW-0630">Potassium</keyword>
<dbReference type="PANTHER" id="PTHR10217:SF548">
    <property type="entry name" value="GH12235P"/>
    <property type="match status" value="1"/>
</dbReference>
<evidence type="ECO:0000256" key="14">
    <source>
        <dbReference type="SAM" id="Phobius"/>
    </source>
</evidence>
<feature type="compositionally biased region" description="Polar residues" evidence="13">
    <location>
        <begin position="37"/>
        <end position="51"/>
    </location>
</feature>
<evidence type="ECO:0000256" key="12">
    <source>
        <dbReference type="ARBA" id="ARBA00023303"/>
    </source>
</evidence>
<sequence>MDQESNQHVLVHSMESEFADESLCENYFQSDVEDTLTDQGQLESGSRSSLSDIHDECDRREKFTEDSDTTLRDTSPGVDGEPRELVRADTPSESVATESVLYETPFTSASGFDVYLTAFEESIHSIDKVLKLDNLIEIPAAASKPDQSQNVTANQELPPKPQSKGGKGGERLGTTAKCTPKKTMPSSPQKSTDTSCREPNEETPSHKPKTPNGSVNSERFGNLKAITKGIKGGTRALLIQKAKNKIIMLRVLKELKGKTAFRPIAEENEKPEVAPDKKSLGDKDNESEEHEAFQQLQSQAKVTRPEPAKFLILHYSPFKAVWDWIVLFLVLYTAVFTPYFVAFILNEDEAKMRLHRDSATRLQHAETIKTDPLVIIDLIVDLMFIADILINFRTTYLHSGEVVMDPQKIAVNYIKGWFIIDCMAALPFDLLLFGSGNSDLMTITGILKLARLLRLLRVLRRIEQFAAYGAAVLMLLMVSFTLIGHWLACIFYAIAYMERPHLPQPIGWLDSLADKYDMPYLANDTMSGPPIRTRYITALYFTFTSLTSIGFGNVAPNTNAEKIFSIFAMLLGSLLSAAIFGNVSSIMLRMYQGSDDYQERVASIKEFINFHHLPKNLATRLQESFQHAWQYTNGVDMGNVLKGFPDCLQSDICLHLNKNLLTNCQAFKGASPGCLRSLSLKFKTTHAPPGDTLIHPGDILTAIYFMARGSVEIMKDDSVMAILGKHDIFGADMQDSDTAGQSLYFVRALSYCDINKIELDDLKEVLQTYPEFADQFIRKFHVTFDLKKGTLLERKYKSKIEDETLKFIRQKRPRMQCKGRSMDAGSSMRHRKHYLRQRAGNDPGGSDEEHVGILEFSTEQATEDVDIEESDVTQTRKNSSASVSGAMTNFFSAVTAVSRINKISKSKRPTVTSKSKWGAVKSEFISEKRTADEDAGDTRDNNSPMESTGTSYTPNSLSSSGPQLITVHYDIPKQRDNRDCGHVISDIDTKISSLHQRMNTFENELFTTVDAILELLGHKPKYPYVTEGNAISMHPSAKGSDVTRVPRARGARLIKTVNELDRVFAKI</sequence>
<dbReference type="GO" id="GO:0034702">
    <property type="term" value="C:monoatomic ion channel complex"/>
    <property type="evidence" value="ECO:0007669"/>
    <property type="project" value="UniProtKB-KW"/>
</dbReference>
<evidence type="ECO:0000313" key="18">
    <source>
        <dbReference type="RefSeq" id="XP_022304403.1"/>
    </source>
</evidence>
<dbReference type="PRINTS" id="PR01470">
    <property type="entry name" value="ERGCHANNEL"/>
</dbReference>
<dbReference type="Gene3D" id="1.10.1200.260">
    <property type="match status" value="1"/>
</dbReference>
<dbReference type="GO" id="GO:0005886">
    <property type="term" value="C:plasma membrane"/>
    <property type="evidence" value="ECO:0007669"/>
    <property type="project" value="UniProtKB-SubCell"/>
</dbReference>
<evidence type="ECO:0000313" key="16">
    <source>
        <dbReference type="Proteomes" id="UP000694844"/>
    </source>
</evidence>
<feature type="compositionally biased region" description="Polar residues" evidence="13">
    <location>
        <begin position="145"/>
        <end position="155"/>
    </location>
</feature>
<dbReference type="RefSeq" id="XP_022304402.1">
    <property type="nucleotide sequence ID" value="XM_022448694.1"/>
</dbReference>
<keyword evidence="11 14" id="KW-0472">Membrane</keyword>
<feature type="transmembrane region" description="Helical" evidence="14">
    <location>
        <begin position="468"/>
        <end position="495"/>
    </location>
</feature>
<protein>
    <submittedName>
        <fullName evidence="17 18">Potassium voltage-gated channel subfamily H member 7-like isoform X1</fullName>
    </submittedName>
</protein>
<feature type="region of interest" description="Disordered" evidence="13">
    <location>
        <begin position="30"/>
        <end position="96"/>
    </location>
</feature>
<dbReference type="RefSeq" id="XP_022304404.1">
    <property type="nucleotide sequence ID" value="XM_022448696.1"/>
</dbReference>
<keyword evidence="9 14" id="KW-1133">Transmembrane helix</keyword>
<evidence type="ECO:0000256" key="13">
    <source>
        <dbReference type="SAM" id="MobiDB-lite"/>
    </source>
</evidence>
<keyword evidence="4" id="KW-0633">Potassium transport</keyword>
<keyword evidence="6" id="KW-0631">Potassium channel</keyword>
<evidence type="ECO:0000259" key="15">
    <source>
        <dbReference type="PROSITE" id="PS50042"/>
    </source>
</evidence>
<dbReference type="FunFam" id="1.10.287.70:FF:000275">
    <property type="entry name" value="Potassium voltage-gated channel subfamily H member 8"/>
    <property type="match status" value="1"/>
</dbReference>
<dbReference type="PANTHER" id="PTHR10217">
    <property type="entry name" value="VOLTAGE AND LIGAND GATED POTASSIUM CHANNEL"/>
    <property type="match status" value="1"/>
</dbReference>
<dbReference type="OrthoDB" id="432483at2759"/>
<dbReference type="InterPro" id="IPR000595">
    <property type="entry name" value="cNMP-bd_dom"/>
</dbReference>
<keyword evidence="12" id="KW-0407">Ion channel</keyword>
<feature type="compositionally biased region" description="Basic and acidic residues" evidence="13">
    <location>
        <begin position="52"/>
        <end position="71"/>
    </location>
</feature>
<keyword evidence="16" id="KW-1185">Reference proteome</keyword>
<evidence type="ECO:0000256" key="7">
    <source>
        <dbReference type="ARBA" id="ARBA00022882"/>
    </source>
</evidence>
<keyword evidence="3" id="KW-1003">Cell membrane</keyword>
<keyword evidence="2" id="KW-0813">Transport</keyword>
<feature type="region of interest" description="Disordered" evidence="13">
    <location>
        <begin position="266"/>
        <end position="300"/>
    </location>
</feature>
<dbReference type="FunFam" id="2.60.120.10:FF:000107">
    <property type="entry name" value="Potassium voltage-gated channel unc-103"/>
    <property type="match status" value="1"/>
</dbReference>
<keyword evidence="10" id="KW-0406">Ion transport</keyword>
<dbReference type="Pfam" id="PF00520">
    <property type="entry name" value="Ion_trans"/>
    <property type="match status" value="1"/>
</dbReference>
<keyword evidence="5 14" id="KW-0812">Transmembrane</keyword>
<dbReference type="SUPFAM" id="SSF51206">
    <property type="entry name" value="cAMP-binding domain-like"/>
    <property type="match status" value="1"/>
</dbReference>
<evidence type="ECO:0000256" key="9">
    <source>
        <dbReference type="ARBA" id="ARBA00022989"/>
    </source>
</evidence>
<dbReference type="SUPFAM" id="SSF81324">
    <property type="entry name" value="Voltage-gated potassium channels"/>
    <property type="match status" value="1"/>
</dbReference>
<feature type="transmembrane region" description="Helical" evidence="14">
    <location>
        <begin position="321"/>
        <end position="345"/>
    </location>
</feature>
<dbReference type="InterPro" id="IPR018490">
    <property type="entry name" value="cNMP-bd_dom_sf"/>
</dbReference>
<feature type="region of interest" description="Disordered" evidence="13">
    <location>
        <begin position="928"/>
        <end position="963"/>
    </location>
</feature>
<organism evidence="16 18">
    <name type="scientific">Crassostrea virginica</name>
    <name type="common">Eastern oyster</name>
    <dbReference type="NCBI Taxonomy" id="6565"/>
    <lineage>
        <taxon>Eukaryota</taxon>
        <taxon>Metazoa</taxon>
        <taxon>Spiralia</taxon>
        <taxon>Lophotrochozoa</taxon>
        <taxon>Mollusca</taxon>
        <taxon>Bivalvia</taxon>
        <taxon>Autobranchia</taxon>
        <taxon>Pteriomorphia</taxon>
        <taxon>Ostreida</taxon>
        <taxon>Ostreoidea</taxon>
        <taxon>Ostreidae</taxon>
        <taxon>Crassostrea</taxon>
    </lineage>
</organism>
<dbReference type="SMART" id="SM00100">
    <property type="entry name" value="cNMP"/>
    <property type="match status" value="1"/>
</dbReference>
<keyword evidence="7" id="KW-0851">Voltage-gated channel</keyword>
<dbReference type="InterPro" id="IPR003967">
    <property type="entry name" value="K_chnl_volt-dep_ERG"/>
</dbReference>
<feature type="domain" description="Cyclic nucleotide-binding" evidence="15">
    <location>
        <begin position="666"/>
        <end position="783"/>
    </location>
</feature>
<dbReference type="Proteomes" id="UP000694844">
    <property type="component" value="Chromosome 9"/>
</dbReference>
<name>A0A8B8BM52_CRAVI</name>
<comment type="subcellular location">
    <subcellularLocation>
        <location evidence="1">Cell membrane</location>
        <topology evidence="1">Multi-pass membrane protein</topology>
    </subcellularLocation>
</comment>
<dbReference type="GO" id="GO:0042391">
    <property type="term" value="P:regulation of membrane potential"/>
    <property type="evidence" value="ECO:0007669"/>
    <property type="project" value="TreeGrafter"/>
</dbReference>
<evidence type="ECO:0000313" key="17">
    <source>
        <dbReference type="RefSeq" id="XP_022304402.1"/>
    </source>
</evidence>
<dbReference type="KEGG" id="cvn:111111616"/>
<evidence type="ECO:0000256" key="4">
    <source>
        <dbReference type="ARBA" id="ARBA00022538"/>
    </source>
</evidence>
<feature type="region of interest" description="Disordered" evidence="13">
    <location>
        <begin position="143"/>
        <end position="220"/>
    </location>
</feature>
<dbReference type="AlphaFoldDB" id="A0A8B8BM52"/>
<evidence type="ECO:0000256" key="11">
    <source>
        <dbReference type="ARBA" id="ARBA00023136"/>
    </source>
</evidence>
<evidence type="ECO:0000256" key="6">
    <source>
        <dbReference type="ARBA" id="ARBA00022826"/>
    </source>
</evidence>
<dbReference type="PRINTS" id="PR01463">
    <property type="entry name" value="EAGCHANLFMLY"/>
</dbReference>
<proteinExistence type="predicted"/>
<dbReference type="Gene3D" id="1.10.287.70">
    <property type="match status" value="1"/>
</dbReference>
<dbReference type="InterPro" id="IPR003938">
    <property type="entry name" value="K_chnl_volt-dep_EAG/ELK/ERG"/>
</dbReference>
<accession>A0A8B8BM52</accession>
<feature type="compositionally biased region" description="Acidic residues" evidence="13">
    <location>
        <begin position="862"/>
        <end position="871"/>
    </location>
</feature>
<evidence type="ECO:0000256" key="8">
    <source>
        <dbReference type="ARBA" id="ARBA00022958"/>
    </source>
</evidence>
<dbReference type="PROSITE" id="PS50042">
    <property type="entry name" value="CNMP_BINDING_3"/>
    <property type="match status" value="1"/>
</dbReference>
<dbReference type="InterPro" id="IPR050818">
    <property type="entry name" value="KCNH_animal-type"/>
</dbReference>
<evidence type="ECO:0000256" key="10">
    <source>
        <dbReference type="ARBA" id="ARBA00023065"/>
    </source>
</evidence>
<feature type="compositionally biased region" description="Basic and acidic residues" evidence="13">
    <location>
        <begin position="266"/>
        <end position="284"/>
    </location>
</feature>
<feature type="compositionally biased region" description="Basic and acidic residues" evidence="13">
    <location>
        <begin position="928"/>
        <end position="940"/>
    </location>
</feature>
<dbReference type="InterPro" id="IPR014710">
    <property type="entry name" value="RmlC-like_jellyroll"/>
</dbReference>
<feature type="compositionally biased region" description="Polar residues" evidence="13">
    <location>
        <begin position="941"/>
        <end position="963"/>
    </location>
</feature>
<evidence type="ECO:0000256" key="3">
    <source>
        <dbReference type="ARBA" id="ARBA00022475"/>
    </source>
</evidence>
<dbReference type="Pfam" id="PF00027">
    <property type="entry name" value="cNMP_binding"/>
    <property type="match status" value="1"/>
</dbReference>
<feature type="region of interest" description="Disordered" evidence="13">
    <location>
        <begin position="862"/>
        <end position="882"/>
    </location>
</feature>
<feature type="transmembrane region" description="Helical" evidence="14">
    <location>
        <begin position="535"/>
        <end position="554"/>
    </location>
</feature>
<feature type="transmembrane region" description="Helical" evidence="14">
    <location>
        <begin position="566"/>
        <end position="588"/>
    </location>
</feature>